<keyword evidence="6" id="KW-0175">Coiled coil</keyword>
<dbReference type="GO" id="GO:0005634">
    <property type="term" value="C:nucleus"/>
    <property type="evidence" value="ECO:0007669"/>
    <property type="project" value="UniProtKB-SubCell"/>
</dbReference>
<sequence length="214" mass="23735">MFGWQGITTDSGDGSQLPDYQIPLDPQLESEELPQTSSQNESIAALEALDTGREDVFLGLLGSIEPSRSPGPHDYRPSQTASHRSPRQNIPITSDNPESIFSSTIPSRSTTSDLLPTQPPARTTQRRDHFASGAKRKANGSPTTDLDSIDEDNANAIKRQRNTVAARRYRQKGRDRIAELESALKGVEEERDKLKLQLARKEAEVDALREIMKK</sequence>
<proteinExistence type="predicted"/>
<dbReference type="PANTHER" id="PTHR13044:SF14">
    <property type="entry name" value="CRYPTOCEPHAL, ISOFORM A"/>
    <property type="match status" value="1"/>
</dbReference>
<dbReference type="SUPFAM" id="SSF57959">
    <property type="entry name" value="Leucine zipper domain"/>
    <property type="match status" value="1"/>
</dbReference>
<dbReference type="Proteomes" id="UP001244207">
    <property type="component" value="Unassembled WGS sequence"/>
</dbReference>
<evidence type="ECO:0000256" key="1">
    <source>
        <dbReference type="ARBA" id="ARBA00004123"/>
    </source>
</evidence>
<keyword evidence="4" id="KW-0804">Transcription</keyword>
<feature type="region of interest" description="Disordered" evidence="7">
    <location>
        <begin position="60"/>
        <end position="154"/>
    </location>
</feature>
<evidence type="ECO:0000256" key="3">
    <source>
        <dbReference type="ARBA" id="ARBA00023125"/>
    </source>
</evidence>
<dbReference type="Pfam" id="PF07716">
    <property type="entry name" value="bZIP_2"/>
    <property type="match status" value="1"/>
</dbReference>
<dbReference type="GeneID" id="85397808"/>
<keyword evidence="2" id="KW-0805">Transcription regulation</keyword>
<evidence type="ECO:0000256" key="6">
    <source>
        <dbReference type="SAM" id="Coils"/>
    </source>
</evidence>
<dbReference type="InterPro" id="IPR004827">
    <property type="entry name" value="bZIP"/>
</dbReference>
<name>A0AAD8UMM6_GLOAC</name>
<keyword evidence="10" id="KW-1185">Reference proteome</keyword>
<evidence type="ECO:0000256" key="4">
    <source>
        <dbReference type="ARBA" id="ARBA00023163"/>
    </source>
</evidence>
<evidence type="ECO:0000259" key="8">
    <source>
        <dbReference type="PROSITE" id="PS50217"/>
    </source>
</evidence>
<dbReference type="EMBL" id="JAHMHS010000027">
    <property type="protein sequence ID" value="KAK1727127.1"/>
    <property type="molecule type" value="Genomic_DNA"/>
</dbReference>
<protein>
    <recommendedName>
        <fullName evidence="8">BZIP domain-containing protein</fullName>
    </recommendedName>
</protein>
<dbReference type="InterPro" id="IPR046347">
    <property type="entry name" value="bZIP_sf"/>
</dbReference>
<feature type="region of interest" description="Disordered" evidence="7">
    <location>
        <begin position="1"/>
        <end position="22"/>
    </location>
</feature>
<evidence type="ECO:0000313" key="9">
    <source>
        <dbReference type="EMBL" id="KAK1727127.1"/>
    </source>
</evidence>
<feature type="domain" description="BZIP" evidence="8">
    <location>
        <begin position="158"/>
        <end position="214"/>
    </location>
</feature>
<keyword evidence="3" id="KW-0238">DNA-binding</keyword>
<evidence type="ECO:0000256" key="2">
    <source>
        <dbReference type="ARBA" id="ARBA00023015"/>
    </source>
</evidence>
<dbReference type="GO" id="GO:0000977">
    <property type="term" value="F:RNA polymerase II transcription regulatory region sequence-specific DNA binding"/>
    <property type="evidence" value="ECO:0007669"/>
    <property type="project" value="TreeGrafter"/>
</dbReference>
<dbReference type="PROSITE" id="PS50217">
    <property type="entry name" value="BZIP"/>
    <property type="match status" value="1"/>
</dbReference>
<feature type="coiled-coil region" evidence="6">
    <location>
        <begin position="170"/>
        <end position="211"/>
    </location>
</feature>
<evidence type="ECO:0000256" key="7">
    <source>
        <dbReference type="SAM" id="MobiDB-lite"/>
    </source>
</evidence>
<organism evidence="9 10">
    <name type="scientific">Glomerella acutata</name>
    <name type="common">Colletotrichum acutatum</name>
    <dbReference type="NCBI Taxonomy" id="27357"/>
    <lineage>
        <taxon>Eukaryota</taxon>
        <taxon>Fungi</taxon>
        <taxon>Dikarya</taxon>
        <taxon>Ascomycota</taxon>
        <taxon>Pezizomycotina</taxon>
        <taxon>Sordariomycetes</taxon>
        <taxon>Hypocreomycetidae</taxon>
        <taxon>Glomerellales</taxon>
        <taxon>Glomerellaceae</taxon>
        <taxon>Colletotrichum</taxon>
        <taxon>Colletotrichum acutatum species complex</taxon>
    </lineage>
</organism>
<dbReference type="GO" id="GO:0001228">
    <property type="term" value="F:DNA-binding transcription activator activity, RNA polymerase II-specific"/>
    <property type="evidence" value="ECO:0007669"/>
    <property type="project" value="TreeGrafter"/>
</dbReference>
<dbReference type="AlphaFoldDB" id="A0AAD8UMM6"/>
<gene>
    <name evidence="9" type="ORF">BDZ83DRAFT_750380</name>
</gene>
<accession>A0AAD8UMM6</accession>
<comment type="caution">
    <text evidence="9">The sequence shown here is derived from an EMBL/GenBank/DDBJ whole genome shotgun (WGS) entry which is preliminary data.</text>
</comment>
<feature type="compositionally biased region" description="Polar residues" evidence="7">
    <location>
        <begin position="1"/>
        <end position="14"/>
    </location>
</feature>
<evidence type="ECO:0000256" key="5">
    <source>
        <dbReference type="ARBA" id="ARBA00023242"/>
    </source>
</evidence>
<evidence type="ECO:0000313" key="10">
    <source>
        <dbReference type="Proteomes" id="UP001244207"/>
    </source>
</evidence>
<dbReference type="PANTHER" id="PTHR13044">
    <property type="entry name" value="ACTIVATING TRANSCRIPTION FACTOR ATF 4/5"/>
    <property type="match status" value="1"/>
</dbReference>
<feature type="compositionally biased region" description="Polar residues" evidence="7">
    <location>
        <begin position="77"/>
        <end position="123"/>
    </location>
</feature>
<dbReference type="SMART" id="SM00338">
    <property type="entry name" value="BRLZ"/>
    <property type="match status" value="1"/>
</dbReference>
<dbReference type="PROSITE" id="PS00036">
    <property type="entry name" value="BZIP_BASIC"/>
    <property type="match status" value="1"/>
</dbReference>
<dbReference type="Gene3D" id="1.20.5.170">
    <property type="match status" value="1"/>
</dbReference>
<reference evidence="9" key="1">
    <citation type="submission" date="2021-12" db="EMBL/GenBank/DDBJ databases">
        <title>Comparative genomics, transcriptomics and evolutionary studies reveal genomic signatures of adaptation to plant cell wall in hemibiotrophic fungi.</title>
        <authorList>
            <consortium name="DOE Joint Genome Institute"/>
            <person name="Baroncelli R."/>
            <person name="Diaz J.F."/>
            <person name="Benocci T."/>
            <person name="Peng M."/>
            <person name="Battaglia E."/>
            <person name="Haridas S."/>
            <person name="Andreopoulos W."/>
            <person name="Labutti K."/>
            <person name="Pangilinan J."/>
            <person name="Floch G.L."/>
            <person name="Makela M.R."/>
            <person name="Henrissat B."/>
            <person name="Grigoriev I.V."/>
            <person name="Crouch J.A."/>
            <person name="De Vries R.P."/>
            <person name="Sukno S.A."/>
            <person name="Thon M.R."/>
        </authorList>
    </citation>
    <scope>NUCLEOTIDE SEQUENCE</scope>
    <source>
        <strain evidence="9">CBS 112980</strain>
    </source>
</reference>
<keyword evidence="5" id="KW-0539">Nucleus</keyword>
<comment type="subcellular location">
    <subcellularLocation>
        <location evidence="1">Nucleus</location>
    </subcellularLocation>
</comment>
<dbReference type="RefSeq" id="XP_060367182.1">
    <property type="nucleotide sequence ID" value="XM_060513910.1"/>
</dbReference>